<sequence length="99" mass="10098">MTSATTFTIDGSLAPADARQVLEGVGLWVAAGEGVLDIHPVPAPPELPTQPALQILFAAAAELSRRQEARLAPGAQALCDTLLGKRALAGTAVQEADNG</sequence>
<keyword evidence="2" id="KW-1185">Reference proteome</keyword>
<dbReference type="RefSeq" id="WP_122114237.1">
    <property type="nucleotide sequence ID" value="NZ_QOKZ01000012.1"/>
</dbReference>
<protein>
    <submittedName>
        <fullName evidence="1">Uncharacterized protein</fullName>
    </submittedName>
</protein>
<organism evidence="1 2">
    <name type="scientific">Paracoccus alkanivorans</name>
    <dbReference type="NCBI Taxonomy" id="2116655"/>
    <lineage>
        <taxon>Bacteria</taxon>
        <taxon>Pseudomonadati</taxon>
        <taxon>Pseudomonadota</taxon>
        <taxon>Alphaproteobacteria</taxon>
        <taxon>Rhodobacterales</taxon>
        <taxon>Paracoccaceae</taxon>
        <taxon>Paracoccus</taxon>
    </lineage>
</organism>
<accession>A0A3M0M1N4</accession>
<evidence type="ECO:0000313" key="1">
    <source>
        <dbReference type="EMBL" id="RMC31335.1"/>
    </source>
</evidence>
<reference evidence="1 2" key="1">
    <citation type="submission" date="2018-07" db="EMBL/GenBank/DDBJ databases">
        <authorList>
            <person name="Zhang Y."/>
            <person name="Wang L."/>
            <person name="Ma S."/>
        </authorList>
    </citation>
    <scope>NUCLEOTIDE SEQUENCE [LARGE SCALE GENOMIC DNA]</scope>
    <source>
        <strain evidence="1 2">4-2</strain>
    </source>
</reference>
<dbReference type="AlphaFoldDB" id="A0A3M0M1N4"/>
<proteinExistence type="predicted"/>
<comment type="caution">
    <text evidence="1">The sequence shown here is derived from an EMBL/GenBank/DDBJ whole genome shotgun (WGS) entry which is preliminary data.</text>
</comment>
<dbReference type="Proteomes" id="UP000273516">
    <property type="component" value="Unassembled WGS sequence"/>
</dbReference>
<dbReference type="EMBL" id="QOKZ01000012">
    <property type="protein sequence ID" value="RMC31335.1"/>
    <property type="molecule type" value="Genomic_DNA"/>
</dbReference>
<gene>
    <name evidence="1" type="ORF">C9E81_20590</name>
</gene>
<name>A0A3M0M1N4_9RHOB</name>
<dbReference type="OrthoDB" id="9888017at2"/>
<evidence type="ECO:0000313" key="2">
    <source>
        <dbReference type="Proteomes" id="UP000273516"/>
    </source>
</evidence>